<evidence type="ECO:0000256" key="7">
    <source>
        <dbReference type="ARBA" id="ARBA00023157"/>
    </source>
</evidence>
<evidence type="ECO:0000256" key="8">
    <source>
        <dbReference type="RuleBase" id="RU361150"/>
    </source>
</evidence>
<dbReference type="InterPro" id="IPR001811">
    <property type="entry name" value="Chemokine_IL8-like_dom"/>
</dbReference>
<dbReference type="GO" id="GO:0070098">
    <property type="term" value="P:chemokine-mediated signaling pathway"/>
    <property type="evidence" value="ECO:0007669"/>
    <property type="project" value="TreeGrafter"/>
</dbReference>
<dbReference type="PROSITE" id="PS00472">
    <property type="entry name" value="SMALL_CYTOKINES_CC"/>
    <property type="match status" value="1"/>
</dbReference>
<keyword evidence="5 8" id="KW-0964">Secreted</keyword>
<name>A0A1U7QQI8_MESAU</name>
<dbReference type="CDD" id="cd00272">
    <property type="entry name" value="Chemokine_CC"/>
    <property type="match status" value="1"/>
</dbReference>
<evidence type="ECO:0000259" key="9">
    <source>
        <dbReference type="SMART" id="SM00199"/>
    </source>
</evidence>
<dbReference type="SMART" id="SM00199">
    <property type="entry name" value="SCY"/>
    <property type="match status" value="1"/>
</dbReference>
<dbReference type="GO" id="GO:0030335">
    <property type="term" value="P:positive regulation of cell migration"/>
    <property type="evidence" value="ECO:0007669"/>
    <property type="project" value="TreeGrafter"/>
</dbReference>
<feature type="signal peptide" evidence="8">
    <location>
        <begin position="1"/>
        <end position="21"/>
    </location>
</feature>
<gene>
    <name evidence="11" type="primary">LOC101843608</name>
</gene>
<organism evidence="10 11">
    <name type="scientific">Mesocricetus auratus</name>
    <name type="common">Golden hamster</name>
    <dbReference type="NCBI Taxonomy" id="10036"/>
    <lineage>
        <taxon>Eukaryota</taxon>
        <taxon>Metazoa</taxon>
        <taxon>Chordata</taxon>
        <taxon>Craniata</taxon>
        <taxon>Vertebrata</taxon>
        <taxon>Euteleostomi</taxon>
        <taxon>Mammalia</taxon>
        <taxon>Eutheria</taxon>
        <taxon>Euarchontoglires</taxon>
        <taxon>Glires</taxon>
        <taxon>Rodentia</taxon>
        <taxon>Myomorpha</taxon>
        <taxon>Muroidea</taxon>
        <taxon>Cricetidae</taxon>
        <taxon>Cricetinae</taxon>
        <taxon>Mesocricetus</taxon>
    </lineage>
</organism>
<dbReference type="FunFam" id="2.40.50.40:FF:000002">
    <property type="entry name" value="C-C motif chemokine"/>
    <property type="match status" value="1"/>
</dbReference>
<comment type="subcellular location">
    <subcellularLocation>
        <location evidence="1 8">Secreted</location>
    </subcellularLocation>
</comment>
<evidence type="ECO:0000313" key="10">
    <source>
        <dbReference type="Proteomes" id="UP000886700"/>
    </source>
</evidence>
<evidence type="ECO:0000256" key="3">
    <source>
        <dbReference type="ARBA" id="ARBA00022500"/>
    </source>
</evidence>
<dbReference type="OrthoDB" id="9447832at2759"/>
<evidence type="ECO:0000256" key="6">
    <source>
        <dbReference type="ARBA" id="ARBA00022729"/>
    </source>
</evidence>
<proteinExistence type="inferred from homology"/>
<dbReference type="STRING" id="10036.ENSMAUP00000016528"/>
<evidence type="ECO:0000256" key="2">
    <source>
        <dbReference type="ARBA" id="ARBA00010868"/>
    </source>
</evidence>
<comment type="similarity">
    <text evidence="2 8">Belongs to the intercrine beta (chemokine CC) family.</text>
</comment>
<evidence type="ECO:0000256" key="1">
    <source>
        <dbReference type="ARBA" id="ARBA00004613"/>
    </source>
</evidence>
<dbReference type="GO" id="GO:0008009">
    <property type="term" value="F:chemokine activity"/>
    <property type="evidence" value="ECO:0007669"/>
    <property type="project" value="InterPro"/>
</dbReference>
<dbReference type="GeneID" id="101843608"/>
<reference evidence="11" key="1">
    <citation type="submission" date="2025-08" db="UniProtKB">
        <authorList>
            <consortium name="RefSeq"/>
        </authorList>
    </citation>
    <scope>IDENTIFICATION</scope>
    <source>
        <tissue evidence="11">Liver</tissue>
    </source>
</reference>
<dbReference type="InterPro" id="IPR000827">
    <property type="entry name" value="Chemokine_CC_CS"/>
</dbReference>
<dbReference type="PANTHER" id="PTHR12015:SF77">
    <property type="entry name" value="C-C MOTIF CHEMOKINE 15"/>
    <property type="match status" value="1"/>
</dbReference>
<dbReference type="InterPro" id="IPR039809">
    <property type="entry name" value="Chemokine_b/g/d"/>
</dbReference>
<dbReference type="eggNOG" id="ENOG502TJX7">
    <property type="taxonomic scope" value="Eukaryota"/>
</dbReference>
<dbReference type="Pfam" id="PF00048">
    <property type="entry name" value="IL8"/>
    <property type="match status" value="1"/>
</dbReference>
<dbReference type="InterPro" id="IPR036048">
    <property type="entry name" value="Interleukin_8-like_sf"/>
</dbReference>
<keyword evidence="7" id="KW-1015">Disulfide bond</keyword>
<keyword evidence="6 8" id="KW-0732">Signal</keyword>
<keyword evidence="3 8" id="KW-0145">Chemotaxis</keyword>
<feature type="domain" description="Chemokine interleukin-8-like" evidence="9">
    <location>
        <begin position="50"/>
        <end position="107"/>
    </location>
</feature>
<dbReference type="GO" id="GO:0048020">
    <property type="term" value="F:CCR chemokine receptor binding"/>
    <property type="evidence" value="ECO:0007669"/>
    <property type="project" value="TreeGrafter"/>
</dbReference>
<feature type="chain" id="PRO_5010398864" description="C-C motif chemokine" evidence="8">
    <location>
        <begin position="22"/>
        <end position="119"/>
    </location>
</feature>
<dbReference type="RefSeq" id="XP_005077125.1">
    <property type="nucleotide sequence ID" value="XM_005077068.4"/>
</dbReference>
<keyword evidence="10" id="KW-1185">Reference proteome</keyword>
<evidence type="ECO:0000256" key="5">
    <source>
        <dbReference type="ARBA" id="ARBA00022525"/>
    </source>
</evidence>
<accession>A0A1U7QQI8</accession>
<dbReference type="AlphaFoldDB" id="A0A1U7QQI8"/>
<dbReference type="SUPFAM" id="SSF54117">
    <property type="entry name" value="Interleukin 8-like chemokines"/>
    <property type="match status" value="1"/>
</dbReference>
<evidence type="ECO:0000256" key="4">
    <source>
        <dbReference type="ARBA" id="ARBA00022514"/>
    </source>
</evidence>
<evidence type="ECO:0000313" key="11">
    <source>
        <dbReference type="RefSeq" id="XP_005077125.1"/>
    </source>
</evidence>
<dbReference type="Gene3D" id="2.40.50.40">
    <property type="match status" value="1"/>
</dbReference>
<dbReference type="PANTHER" id="PTHR12015">
    <property type="entry name" value="SMALL INDUCIBLE CYTOKINE A"/>
    <property type="match status" value="1"/>
</dbReference>
<sequence length="119" mass="13434">MRNLGAAMSFFILGAVLGSQAGIIQDTVRENRREIHHFEPPAVQQGIQDAPDCCFSYVSRIPCSKFIYYFPTSGRCINSGIIFVTKRRNRVCANPSDWRVQECIQRLTQISGPRNRAIA</sequence>
<protein>
    <recommendedName>
        <fullName evidence="8">C-C motif chemokine</fullName>
    </recommendedName>
</protein>
<dbReference type="Proteomes" id="UP000886700">
    <property type="component" value="Unplaced"/>
</dbReference>
<keyword evidence="4 8" id="KW-0202">Cytokine</keyword>
<dbReference type="GO" id="GO:0061844">
    <property type="term" value="P:antimicrobial humoral immune response mediated by antimicrobial peptide"/>
    <property type="evidence" value="ECO:0007669"/>
    <property type="project" value="TreeGrafter"/>
</dbReference>
<dbReference type="GO" id="GO:0006954">
    <property type="term" value="P:inflammatory response"/>
    <property type="evidence" value="ECO:0007669"/>
    <property type="project" value="TreeGrafter"/>
</dbReference>
<dbReference type="KEGG" id="maua:101843608"/>
<dbReference type="GO" id="GO:0005615">
    <property type="term" value="C:extracellular space"/>
    <property type="evidence" value="ECO:0007669"/>
    <property type="project" value="UniProtKB-KW"/>
</dbReference>